<evidence type="ECO:0000256" key="5">
    <source>
        <dbReference type="ARBA" id="ARBA00023136"/>
    </source>
</evidence>
<evidence type="ECO:0000256" key="7">
    <source>
        <dbReference type="SAM" id="Phobius"/>
    </source>
</evidence>
<dbReference type="GO" id="GO:0016020">
    <property type="term" value="C:membrane"/>
    <property type="evidence" value="ECO:0007669"/>
    <property type="project" value="UniProtKB-SubCell"/>
</dbReference>
<name>A0AAD7W8N2_9TELE</name>
<comment type="caution">
    <text evidence="8">The sequence shown here is derived from an EMBL/GenBank/DDBJ whole genome shotgun (WGS) entry which is preliminary data.</text>
</comment>
<evidence type="ECO:0008006" key="10">
    <source>
        <dbReference type="Google" id="ProtNLM"/>
    </source>
</evidence>
<accession>A0AAD7W8N2</accession>
<keyword evidence="6" id="KW-0175">Coiled coil</keyword>
<evidence type="ECO:0000256" key="4">
    <source>
        <dbReference type="ARBA" id="ARBA00022989"/>
    </source>
</evidence>
<evidence type="ECO:0000256" key="2">
    <source>
        <dbReference type="ARBA" id="ARBA00011030"/>
    </source>
</evidence>
<organism evidence="8 9">
    <name type="scientific">Aldrovandia affinis</name>
    <dbReference type="NCBI Taxonomy" id="143900"/>
    <lineage>
        <taxon>Eukaryota</taxon>
        <taxon>Metazoa</taxon>
        <taxon>Chordata</taxon>
        <taxon>Craniata</taxon>
        <taxon>Vertebrata</taxon>
        <taxon>Euteleostomi</taxon>
        <taxon>Actinopterygii</taxon>
        <taxon>Neopterygii</taxon>
        <taxon>Teleostei</taxon>
        <taxon>Notacanthiformes</taxon>
        <taxon>Halosauridae</taxon>
        <taxon>Aldrovandia</taxon>
    </lineage>
</organism>
<feature type="transmembrane region" description="Helical" evidence="7">
    <location>
        <begin position="62"/>
        <end position="81"/>
    </location>
</feature>
<proteinExistence type="inferred from homology"/>
<evidence type="ECO:0000256" key="3">
    <source>
        <dbReference type="ARBA" id="ARBA00022692"/>
    </source>
</evidence>
<dbReference type="EMBL" id="JAINUG010000210">
    <property type="protein sequence ID" value="KAJ8387495.1"/>
    <property type="molecule type" value="Genomic_DNA"/>
</dbReference>
<feature type="transmembrane region" description="Helical" evidence="7">
    <location>
        <begin position="93"/>
        <end position="117"/>
    </location>
</feature>
<dbReference type="Pfam" id="PF12304">
    <property type="entry name" value="BCLP"/>
    <property type="match status" value="1"/>
</dbReference>
<dbReference type="PANTHER" id="PTHR31258">
    <property type="entry name" value="KERATINOCYTE-ASSOCIATED PROTEIN 3"/>
    <property type="match status" value="1"/>
</dbReference>
<comment type="similarity">
    <text evidence="2">Belongs to the TMEM54 family.</text>
</comment>
<evidence type="ECO:0000256" key="1">
    <source>
        <dbReference type="ARBA" id="ARBA00004141"/>
    </source>
</evidence>
<keyword evidence="3 7" id="KW-0812">Transmembrane</keyword>
<evidence type="ECO:0000313" key="9">
    <source>
        <dbReference type="Proteomes" id="UP001221898"/>
    </source>
</evidence>
<dbReference type="PANTHER" id="PTHR31258:SF5">
    <property type="entry name" value="TMEM54 PROTEIN-RELATED"/>
    <property type="match status" value="1"/>
</dbReference>
<feature type="transmembrane region" description="Helical" evidence="7">
    <location>
        <begin position="21"/>
        <end position="42"/>
    </location>
</feature>
<keyword evidence="5 7" id="KW-0472">Membrane</keyword>
<reference evidence="8" key="1">
    <citation type="journal article" date="2023" name="Science">
        <title>Genome structures resolve the early diversification of teleost fishes.</title>
        <authorList>
            <person name="Parey E."/>
            <person name="Louis A."/>
            <person name="Montfort J."/>
            <person name="Bouchez O."/>
            <person name="Roques C."/>
            <person name="Iampietro C."/>
            <person name="Lluch J."/>
            <person name="Castinel A."/>
            <person name="Donnadieu C."/>
            <person name="Desvignes T."/>
            <person name="Floi Bucao C."/>
            <person name="Jouanno E."/>
            <person name="Wen M."/>
            <person name="Mejri S."/>
            <person name="Dirks R."/>
            <person name="Jansen H."/>
            <person name="Henkel C."/>
            <person name="Chen W.J."/>
            <person name="Zahm M."/>
            <person name="Cabau C."/>
            <person name="Klopp C."/>
            <person name="Thompson A.W."/>
            <person name="Robinson-Rechavi M."/>
            <person name="Braasch I."/>
            <person name="Lecointre G."/>
            <person name="Bobe J."/>
            <person name="Postlethwait J.H."/>
            <person name="Berthelot C."/>
            <person name="Roest Crollius H."/>
            <person name="Guiguen Y."/>
        </authorList>
    </citation>
    <scope>NUCLEOTIDE SEQUENCE</scope>
    <source>
        <strain evidence="8">NC1722</strain>
    </source>
</reference>
<evidence type="ECO:0000256" key="6">
    <source>
        <dbReference type="SAM" id="Coils"/>
    </source>
</evidence>
<dbReference type="InterPro" id="IPR020977">
    <property type="entry name" value="Beta-casein-like"/>
</dbReference>
<gene>
    <name evidence="8" type="ORF">AAFF_G00155960</name>
</gene>
<evidence type="ECO:0000313" key="8">
    <source>
        <dbReference type="EMBL" id="KAJ8387495.1"/>
    </source>
</evidence>
<protein>
    <recommendedName>
        <fullName evidence="10">Keratinocyte-associated protein 3</fullName>
    </recommendedName>
</protein>
<keyword evidence="9" id="KW-1185">Reference proteome</keyword>
<feature type="coiled-coil region" evidence="6">
    <location>
        <begin position="222"/>
        <end position="256"/>
    </location>
</feature>
<keyword evidence="4 7" id="KW-1133">Transmembrane helix</keyword>
<comment type="subcellular location">
    <subcellularLocation>
        <location evidence="1">Membrane</location>
        <topology evidence="1">Multi-pass membrane protein</topology>
    </subcellularLocation>
</comment>
<dbReference type="AlphaFoldDB" id="A0AAD7W8N2"/>
<feature type="transmembrane region" description="Helical" evidence="7">
    <location>
        <begin position="158"/>
        <end position="188"/>
    </location>
</feature>
<dbReference type="Proteomes" id="UP001221898">
    <property type="component" value="Unassembled WGS sequence"/>
</dbReference>
<sequence>MVCFGLCNASLKDDKTLMKMGLSMVLVGHVNFLLGALVHGAVLRHISLHKQARTMEYAISNVIALVAGMVGAILGISAIVLSKNRKNKALMWFLLVVSLLCSLLAAASVVGLTLSVVNSVANGGKSLLTHCKFPDAIGYSSITNECPFDPTRIYGTTIFLWVPMVFLSAVELVFSGRCLTACVSFLRLPCAIRGRRKRINTRRVKVWRPEEMTSPPQVECWHQEVKLQCQEAELQCQEAEVQYQEVELQYPEEELQYQGVELQYSEEELQYQEEEPQYQEVELQYQEAEPQYQGVELQYQKAQSQKQKQEPPEQHELFRQIPRARISQARQFNRKSLWI</sequence>